<dbReference type="OrthoDB" id="2064577at2"/>
<evidence type="ECO:0000256" key="3">
    <source>
        <dbReference type="SAM" id="Phobius"/>
    </source>
</evidence>
<dbReference type="RefSeq" id="WP_157893113.1">
    <property type="nucleotide sequence ID" value="NZ_LN879430.1"/>
</dbReference>
<dbReference type="GO" id="GO:0004190">
    <property type="term" value="F:aspartic-type endopeptidase activity"/>
    <property type="evidence" value="ECO:0007669"/>
    <property type="project" value="InterPro"/>
</dbReference>
<evidence type="ECO:0000259" key="4">
    <source>
        <dbReference type="Pfam" id="PF01478"/>
    </source>
</evidence>
<accession>A0A0K8J706</accession>
<comment type="similarity">
    <text evidence="1 2">Belongs to the peptidase A24 family.</text>
</comment>
<dbReference type="Proteomes" id="UP000196053">
    <property type="component" value="Chromosome I"/>
</dbReference>
<sequence length="252" mass="28045">MIKLLYIIICILGYFLGVLANELIEQEIKGEGISLPHSQLLKGLISGGIEPINRSFLRWKWLYVADLRKTAISGIVVEFSVIITSLLIYIKYGITGQSFAVFIFIYGLIIISVIDFYTMLIPNHLNLILGGISILFTILGWSVSFGQALLGAFLGGGILLGIRVLSLLIIKKEGMGIGDIKLAFICGLYLGPYKILLGLLISVYISGFLLLLLIWLGKIKKNQYIPYGPFLGGGFIISLVFYENIMKLFWWL</sequence>
<gene>
    <name evidence="5" type="ORF">SD1D_1597</name>
</gene>
<keyword evidence="3" id="KW-1133">Transmembrane helix</keyword>
<evidence type="ECO:0000313" key="5">
    <source>
        <dbReference type="EMBL" id="CUH93143.1"/>
    </source>
</evidence>
<dbReference type="EMBL" id="LN879430">
    <property type="protein sequence ID" value="CUH93143.1"/>
    <property type="molecule type" value="Genomic_DNA"/>
</dbReference>
<keyword evidence="3" id="KW-0472">Membrane</keyword>
<dbReference type="InterPro" id="IPR000045">
    <property type="entry name" value="Prepilin_IV_endopep_pep"/>
</dbReference>
<feature type="transmembrane region" description="Helical" evidence="3">
    <location>
        <begin position="98"/>
        <end position="118"/>
    </location>
</feature>
<dbReference type="Gene3D" id="1.20.120.1220">
    <property type="match status" value="1"/>
</dbReference>
<feature type="domain" description="Prepilin type IV endopeptidase peptidase" evidence="4">
    <location>
        <begin position="102"/>
        <end position="210"/>
    </location>
</feature>
<dbReference type="Pfam" id="PF01478">
    <property type="entry name" value="Peptidase_A24"/>
    <property type="match status" value="1"/>
</dbReference>
<name>A0A0K8J706_9FIRM</name>
<evidence type="ECO:0000256" key="2">
    <source>
        <dbReference type="RuleBase" id="RU003793"/>
    </source>
</evidence>
<dbReference type="GO" id="GO:0005886">
    <property type="term" value="C:plasma membrane"/>
    <property type="evidence" value="ECO:0007669"/>
    <property type="project" value="TreeGrafter"/>
</dbReference>
<feature type="transmembrane region" description="Helical" evidence="3">
    <location>
        <begin position="70"/>
        <end position="92"/>
    </location>
</feature>
<feature type="transmembrane region" description="Helical" evidence="3">
    <location>
        <begin position="182"/>
        <end position="215"/>
    </location>
</feature>
<dbReference type="InterPro" id="IPR014032">
    <property type="entry name" value="Peptidase_A24A_bac"/>
</dbReference>
<dbReference type="GO" id="GO:0006465">
    <property type="term" value="P:signal peptide processing"/>
    <property type="evidence" value="ECO:0007669"/>
    <property type="project" value="TreeGrafter"/>
</dbReference>
<organism evidence="5 6">
    <name type="scientific">Herbinix luporum</name>
    <dbReference type="NCBI Taxonomy" id="1679721"/>
    <lineage>
        <taxon>Bacteria</taxon>
        <taxon>Bacillati</taxon>
        <taxon>Bacillota</taxon>
        <taxon>Clostridia</taxon>
        <taxon>Lachnospirales</taxon>
        <taxon>Lachnospiraceae</taxon>
        <taxon>Herbinix</taxon>
    </lineage>
</organism>
<evidence type="ECO:0000313" key="6">
    <source>
        <dbReference type="Proteomes" id="UP000196053"/>
    </source>
</evidence>
<keyword evidence="6" id="KW-1185">Reference proteome</keyword>
<reference evidence="6" key="1">
    <citation type="submission" date="2015-09" db="EMBL/GenBank/DDBJ databases">
        <authorList>
            <person name="Wibberg D."/>
        </authorList>
    </citation>
    <scope>NUCLEOTIDE SEQUENCE [LARGE SCALE GENOMIC DNA]</scope>
    <source>
        <strain evidence="6">SD1D</strain>
    </source>
</reference>
<feature type="transmembrane region" description="Helical" evidence="3">
    <location>
        <begin position="6"/>
        <end position="24"/>
    </location>
</feature>
<dbReference type="PRINTS" id="PR00864">
    <property type="entry name" value="PREPILNPTASE"/>
</dbReference>
<dbReference type="AlphaFoldDB" id="A0A0K8J706"/>
<feature type="transmembrane region" description="Helical" evidence="3">
    <location>
        <begin position="227"/>
        <end position="245"/>
    </location>
</feature>
<feature type="transmembrane region" description="Helical" evidence="3">
    <location>
        <begin position="125"/>
        <end position="143"/>
    </location>
</feature>
<protein>
    <submittedName>
        <fullName evidence="5">Putative membrane protein</fullName>
    </submittedName>
</protein>
<keyword evidence="3" id="KW-0812">Transmembrane</keyword>
<dbReference type="PANTHER" id="PTHR30487:SF0">
    <property type="entry name" value="PREPILIN LEADER PEPTIDASE_N-METHYLTRANSFERASE-RELATED"/>
    <property type="match status" value="1"/>
</dbReference>
<dbReference type="KEGG" id="hsd:SD1D_1597"/>
<evidence type="ECO:0000256" key="1">
    <source>
        <dbReference type="ARBA" id="ARBA00005801"/>
    </source>
</evidence>
<proteinExistence type="inferred from homology"/>
<dbReference type="InterPro" id="IPR050882">
    <property type="entry name" value="Prepilin_peptidase/N-MTase"/>
</dbReference>
<dbReference type="PANTHER" id="PTHR30487">
    <property type="entry name" value="TYPE 4 PREPILIN-LIKE PROTEINS LEADER PEPTIDE-PROCESSING ENZYME"/>
    <property type="match status" value="1"/>
</dbReference>
<feature type="transmembrane region" description="Helical" evidence="3">
    <location>
        <begin position="149"/>
        <end position="170"/>
    </location>
</feature>